<dbReference type="EMBL" id="VXLC01000015">
    <property type="protein sequence ID" value="KAA8885444.1"/>
    <property type="molecule type" value="Genomic_DNA"/>
</dbReference>
<dbReference type="Proteomes" id="UP000323876">
    <property type="component" value="Unassembled WGS sequence"/>
</dbReference>
<keyword evidence="2" id="KW-1185">Reference proteome</keyword>
<dbReference type="PROSITE" id="PS51257">
    <property type="entry name" value="PROKAR_LIPOPROTEIN"/>
    <property type="match status" value="1"/>
</dbReference>
<dbReference type="OrthoDB" id="4559321at2"/>
<name>A0A5N0EB86_9NOCA</name>
<reference evidence="1 2" key="1">
    <citation type="submission" date="2019-09" db="EMBL/GenBank/DDBJ databases">
        <authorList>
            <person name="Wang X."/>
        </authorList>
    </citation>
    <scope>NUCLEOTIDE SEQUENCE [LARGE SCALE GENOMIC DNA]</scope>
    <source>
        <strain evidence="1 2">CICC 11023</strain>
    </source>
</reference>
<organism evidence="1 2">
    <name type="scientific">Nocardia colli</name>
    <dbReference type="NCBI Taxonomy" id="2545717"/>
    <lineage>
        <taxon>Bacteria</taxon>
        <taxon>Bacillati</taxon>
        <taxon>Actinomycetota</taxon>
        <taxon>Actinomycetes</taxon>
        <taxon>Mycobacteriales</taxon>
        <taxon>Nocardiaceae</taxon>
        <taxon>Nocardia</taxon>
    </lineage>
</organism>
<proteinExistence type="predicted"/>
<gene>
    <name evidence="1" type="ORF">F3087_27790</name>
</gene>
<dbReference type="AlphaFoldDB" id="A0A5N0EB86"/>
<accession>A0A5N0EB86</accession>
<evidence type="ECO:0000313" key="1">
    <source>
        <dbReference type="EMBL" id="KAA8885444.1"/>
    </source>
</evidence>
<sequence length="160" mass="17679">MSRRWGRLRVLTLLVVVSLAGVGCDSVIDRAAAPDVETSSSPELVQEAVEYGGWVLPGNSKVLLVRREVIRDRKYQIAAEMSPTDFSSMLEQSRFTAPFAKDVPPYLTTTIAGPDLATSPSVRRAQEWFTSSAGKVMLRDVVVDERDANTRVVHIEFRGV</sequence>
<protein>
    <submittedName>
        <fullName evidence="1">Uncharacterized protein</fullName>
    </submittedName>
</protein>
<dbReference type="RefSeq" id="WP_150405002.1">
    <property type="nucleotide sequence ID" value="NZ_VXLC01000015.1"/>
</dbReference>
<comment type="caution">
    <text evidence="1">The sequence shown here is derived from an EMBL/GenBank/DDBJ whole genome shotgun (WGS) entry which is preliminary data.</text>
</comment>
<evidence type="ECO:0000313" key="2">
    <source>
        <dbReference type="Proteomes" id="UP000323876"/>
    </source>
</evidence>